<name>A0A2P2JAE2_RHIMU</name>
<organism evidence="1">
    <name type="scientific">Rhizophora mucronata</name>
    <name type="common">Asiatic mangrove</name>
    <dbReference type="NCBI Taxonomy" id="61149"/>
    <lineage>
        <taxon>Eukaryota</taxon>
        <taxon>Viridiplantae</taxon>
        <taxon>Streptophyta</taxon>
        <taxon>Embryophyta</taxon>
        <taxon>Tracheophyta</taxon>
        <taxon>Spermatophyta</taxon>
        <taxon>Magnoliopsida</taxon>
        <taxon>eudicotyledons</taxon>
        <taxon>Gunneridae</taxon>
        <taxon>Pentapetalae</taxon>
        <taxon>rosids</taxon>
        <taxon>fabids</taxon>
        <taxon>Malpighiales</taxon>
        <taxon>Rhizophoraceae</taxon>
        <taxon>Rhizophora</taxon>
    </lineage>
</organism>
<reference evidence="1" key="1">
    <citation type="submission" date="2018-02" db="EMBL/GenBank/DDBJ databases">
        <title>Rhizophora mucronata_Transcriptome.</title>
        <authorList>
            <person name="Meera S.P."/>
            <person name="Sreeshan A."/>
            <person name="Augustine A."/>
        </authorList>
    </citation>
    <scope>NUCLEOTIDE SEQUENCE</scope>
    <source>
        <tissue evidence="1">Leaf</tissue>
    </source>
</reference>
<proteinExistence type="predicted"/>
<accession>A0A2P2JAE2</accession>
<evidence type="ECO:0000313" key="1">
    <source>
        <dbReference type="EMBL" id="MBW90438.1"/>
    </source>
</evidence>
<sequence length="25" mass="3146">MEGRWGDDRDFYNPREKPELDFFIL</sequence>
<protein>
    <submittedName>
        <fullName evidence="1">Uncharacterized protein</fullName>
    </submittedName>
</protein>
<dbReference type="AlphaFoldDB" id="A0A2P2JAE2"/>
<dbReference type="EMBL" id="GGEC01009955">
    <property type="protein sequence ID" value="MBW90438.1"/>
    <property type="molecule type" value="Transcribed_RNA"/>
</dbReference>